<comment type="caution">
    <text evidence="10">Lacks conserved residue(s) required for the propagation of feature annotation.</text>
</comment>
<feature type="binding site" evidence="10">
    <location>
        <position position="174"/>
    </location>
    <ligand>
        <name>L-citrulline</name>
        <dbReference type="ChEBI" id="CHEBI:57743"/>
    </ligand>
</feature>
<dbReference type="EMBL" id="VEPV01000001">
    <property type="protein sequence ID" value="TNP17385.1"/>
    <property type="molecule type" value="Genomic_DNA"/>
</dbReference>
<feature type="binding site" evidence="10">
    <location>
        <position position="118"/>
    </location>
    <ligand>
        <name>L-aspartate</name>
        <dbReference type="ChEBI" id="CHEBI:29991"/>
    </ligand>
</feature>
<dbReference type="Gene3D" id="3.90.1260.10">
    <property type="entry name" value="Argininosuccinate synthetase, chain A, domain 2"/>
    <property type="match status" value="1"/>
</dbReference>
<feature type="binding site" evidence="10">
    <location>
        <position position="126"/>
    </location>
    <ligand>
        <name>L-citrulline</name>
        <dbReference type="ChEBI" id="CHEBI:57743"/>
    </ligand>
</feature>
<evidence type="ECO:0000256" key="8">
    <source>
        <dbReference type="ARBA" id="ARBA00022741"/>
    </source>
</evidence>
<dbReference type="UniPathway" id="UPA00068">
    <property type="reaction ID" value="UER00113"/>
</dbReference>
<comment type="pathway">
    <text evidence="1 10">Amino-acid biosynthesis; L-arginine biosynthesis; L-arginine from L-ornithine and carbamoyl phosphate: step 2/3.</text>
</comment>
<comment type="caution">
    <text evidence="13">The sequence shown here is derived from an EMBL/GenBank/DDBJ whole genome shotgun (WGS) entry which is preliminary data.</text>
</comment>
<feature type="binding site" evidence="10">
    <location>
        <position position="116"/>
    </location>
    <ligand>
        <name>ATP</name>
        <dbReference type="ChEBI" id="CHEBI:30616"/>
    </ligand>
</feature>
<proteinExistence type="inferred from homology"/>
<gene>
    <name evidence="10 13" type="primary">argG</name>
    <name evidence="13" type="ORF">FHY71_01315</name>
</gene>
<dbReference type="GO" id="GO:0005524">
    <property type="term" value="F:ATP binding"/>
    <property type="evidence" value="ECO:0007669"/>
    <property type="project" value="UniProtKB-UniRule"/>
</dbReference>
<protein>
    <recommendedName>
        <fullName evidence="3 10">Argininosuccinate synthase</fullName>
        <ecNumber evidence="3 10">6.3.4.5</ecNumber>
    </recommendedName>
    <alternativeName>
        <fullName evidence="10">Citrulline--aspartate ligase</fullName>
    </alternativeName>
</protein>
<dbReference type="PROSITE" id="PS00565">
    <property type="entry name" value="ARGININOSUCCIN_SYN_2"/>
    <property type="match status" value="1"/>
</dbReference>
<keyword evidence="8 10" id="KW-0547">Nucleotide-binding</keyword>
<dbReference type="NCBIfam" id="NF001770">
    <property type="entry name" value="PRK00509.1"/>
    <property type="match status" value="1"/>
</dbReference>
<dbReference type="InterPro" id="IPR048268">
    <property type="entry name" value="Arginosuc_syn_C"/>
</dbReference>
<feature type="domain" description="Arginosuccinate synthase-like N-terminal" evidence="11">
    <location>
        <begin position="5"/>
        <end position="164"/>
    </location>
</feature>
<evidence type="ECO:0000256" key="6">
    <source>
        <dbReference type="ARBA" id="ARBA00022598"/>
    </source>
</evidence>
<dbReference type="FunFam" id="3.90.1260.10:FF:000007">
    <property type="entry name" value="Argininosuccinate synthase"/>
    <property type="match status" value="1"/>
</dbReference>
<dbReference type="GO" id="GO:0000050">
    <property type="term" value="P:urea cycle"/>
    <property type="evidence" value="ECO:0007669"/>
    <property type="project" value="TreeGrafter"/>
</dbReference>
<dbReference type="FunFam" id="1.20.5.470:FF:000002">
    <property type="entry name" value="Argininosuccinate synthase"/>
    <property type="match status" value="1"/>
</dbReference>
<evidence type="ECO:0000259" key="11">
    <source>
        <dbReference type="Pfam" id="PF00764"/>
    </source>
</evidence>
<feature type="binding site" evidence="10">
    <location>
        <position position="183"/>
    </location>
    <ligand>
        <name>L-citrulline</name>
        <dbReference type="ChEBI" id="CHEBI:57743"/>
    </ligand>
</feature>
<dbReference type="AlphaFoldDB" id="A0A5C5AC04"/>
<evidence type="ECO:0000256" key="1">
    <source>
        <dbReference type="ARBA" id="ARBA00004967"/>
    </source>
</evidence>
<dbReference type="InterPro" id="IPR024074">
    <property type="entry name" value="AS_cat/multimer_dom_body"/>
</dbReference>
<evidence type="ECO:0000256" key="4">
    <source>
        <dbReference type="ARBA" id="ARBA00022490"/>
    </source>
</evidence>
<evidence type="ECO:0000256" key="7">
    <source>
        <dbReference type="ARBA" id="ARBA00022605"/>
    </source>
</evidence>
<dbReference type="Pfam" id="PF00764">
    <property type="entry name" value="Arginosuc_synth"/>
    <property type="match status" value="1"/>
</dbReference>
<dbReference type="InterPro" id="IPR001518">
    <property type="entry name" value="Arginosuc_synth"/>
</dbReference>
<feature type="binding site" evidence="10">
    <location>
        <position position="123"/>
    </location>
    <ligand>
        <name>L-aspartate</name>
        <dbReference type="ChEBI" id="CHEBI:29991"/>
    </ligand>
</feature>
<dbReference type="GO" id="GO:0000053">
    <property type="term" value="P:argininosuccinate metabolic process"/>
    <property type="evidence" value="ECO:0007669"/>
    <property type="project" value="TreeGrafter"/>
</dbReference>
<evidence type="ECO:0000256" key="3">
    <source>
        <dbReference type="ARBA" id="ARBA00012286"/>
    </source>
</evidence>
<keyword evidence="5 10" id="KW-0055">Arginine biosynthesis</keyword>
<dbReference type="InterPro" id="IPR014729">
    <property type="entry name" value="Rossmann-like_a/b/a_fold"/>
</dbReference>
<comment type="catalytic activity">
    <reaction evidence="10">
        <text>L-citrulline + L-aspartate + ATP = 2-(N(omega)-L-arginino)succinate + AMP + diphosphate + H(+)</text>
        <dbReference type="Rhea" id="RHEA:10932"/>
        <dbReference type="ChEBI" id="CHEBI:15378"/>
        <dbReference type="ChEBI" id="CHEBI:29991"/>
        <dbReference type="ChEBI" id="CHEBI:30616"/>
        <dbReference type="ChEBI" id="CHEBI:33019"/>
        <dbReference type="ChEBI" id="CHEBI:57472"/>
        <dbReference type="ChEBI" id="CHEBI:57743"/>
        <dbReference type="ChEBI" id="CHEBI:456215"/>
        <dbReference type="EC" id="6.3.4.5"/>
    </reaction>
</comment>
<dbReference type="PANTHER" id="PTHR11587:SF2">
    <property type="entry name" value="ARGININOSUCCINATE SYNTHASE"/>
    <property type="match status" value="1"/>
</dbReference>
<sequence length="401" mass="44765">MEKKKVVLAYSGGLDTSVAIKWLQEKNYDIIALCLDLGEGKDLAFVKEKALSVGAIKSYMIDVQEEFANEYALMAMQAHTLYEGKYPLVSALSRPLIAKKLVEIAEQEGATAVAHGCTGKGNDQVRFEVSIQALNPYLEVIAPVREWKWSREEEIAYAKENNVPIPINLDSPFSIDQNLWGRSNECGILEDPWAAPPEDAYEMTLALEDTPNKPEFVEIGFEAGVPTTLNGTSYPLSELIKTLNALAGKHGVGRIDHVENRLVGIKSREVYECPAAMTLITAHKELEDLTLVKEVAHFKPMIEQKITELIYNGLWFSPLKQALYAFLQETQKNVTGMVRVKLFKGHAIVEGRKSEYSLYDEKLATYTAQDEFNHDAAVGFISLFGLPTKVYSQVNQKKVEA</sequence>
<evidence type="ECO:0000313" key="13">
    <source>
        <dbReference type="EMBL" id="TNP17385.1"/>
    </source>
</evidence>
<dbReference type="Proteomes" id="UP000312495">
    <property type="component" value="Unassembled WGS sequence"/>
</dbReference>
<comment type="subunit">
    <text evidence="2 10">Homotetramer.</text>
</comment>
<dbReference type="GO" id="GO:0005737">
    <property type="term" value="C:cytoplasm"/>
    <property type="evidence" value="ECO:0007669"/>
    <property type="project" value="UniProtKB-SubCell"/>
</dbReference>
<accession>A0A5C5AC04</accession>
<dbReference type="NCBIfam" id="TIGR00032">
    <property type="entry name" value="argG"/>
    <property type="match status" value="1"/>
</dbReference>
<comment type="similarity">
    <text evidence="10">Belongs to the argininosuccinate synthase family. Type 1 subfamily.</text>
</comment>
<feature type="binding site" evidence="10">
    <location>
        <position position="122"/>
    </location>
    <ligand>
        <name>L-citrulline</name>
        <dbReference type="ChEBI" id="CHEBI:57743"/>
    </ligand>
</feature>
<feature type="binding site" evidence="10">
    <location>
        <begin position="9"/>
        <end position="17"/>
    </location>
    <ligand>
        <name>ATP</name>
        <dbReference type="ChEBI" id="CHEBI:30616"/>
    </ligand>
</feature>
<dbReference type="FunFam" id="3.40.50.620:FF:000038">
    <property type="entry name" value="Argininosuccinate synthase"/>
    <property type="match status" value="1"/>
</dbReference>
<dbReference type="Pfam" id="PF20979">
    <property type="entry name" value="Arginosuc_syn_C"/>
    <property type="match status" value="1"/>
</dbReference>
<dbReference type="InterPro" id="IPR048267">
    <property type="entry name" value="Arginosuc_syn_N"/>
</dbReference>
<dbReference type="PROSITE" id="PS00564">
    <property type="entry name" value="ARGININOSUCCIN_SYN_1"/>
    <property type="match status" value="1"/>
</dbReference>
<feature type="binding site" evidence="10">
    <location>
        <position position="86"/>
    </location>
    <ligand>
        <name>L-citrulline</name>
        <dbReference type="ChEBI" id="CHEBI:57743"/>
    </ligand>
</feature>
<evidence type="ECO:0000256" key="2">
    <source>
        <dbReference type="ARBA" id="ARBA00011881"/>
    </source>
</evidence>
<evidence type="ECO:0000259" key="12">
    <source>
        <dbReference type="Pfam" id="PF20979"/>
    </source>
</evidence>
<dbReference type="CDD" id="cd01999">
    <property type="entry name" value="ASS"/>
    <property type="match status" value="1"/>
</dbReference>
<keyword evidence="6 10" id="KW-0436">Ligase</keyword>
<feature type="binding site" evidence="10">
    <location>
        <position position="259"/>
    </location>
    <ligand>
        <name>L-citrulline</name>
        <dbReference type="ChEBI" id="CHEBI:57743"/>
    </ligand>
</feature>
<evidence type="ECO:0000256" key="10">
    <source>
        <dbReference type="HAMAP-Rule" id="MF_00005"/>
    </source>
</evidence>
<evidence type="ECO:0000256" key="5">
    <source>
        <dbReference type="ARBA" id="ARBA00022571"/>
    </source>
</evidence>
<keyword evidence="4 10" id="KW-0963">Cytoplasm</keyword>
<dbReference type="Gene3D" id="3.40.50.620">
    <property type="entry name" value="HUPs"/>
    <property type="match status" value="1"/>
</dbReference>
<evidence type="ECO:0000256" key="9">
    <source>
        <dbReference type="ARBA" id="ARBA00022840"/>
    </source>
</evidence>
<dbReference type="InterPro" id="IPR023434">
    <property type="entry name" value="Arginosuc_synth_type_1_subfam"/>
</dbReference>
<feature type="domain" description="Arginosuccinate synthase C-terminal" evidence="12">
    <location>
        <begin position="173"/>
        <end position="391"/>
    </location>
</feature>
<dbReference type="InterPro" id="IPR018223">
    <property type="entry name" value="Arginosuc_synth_CS"/>
</dbReference>
<dbReference type="RefSeq" id="WP_000412332.1">
    <property type="nucleotide sequence ID" value="NZ_CP078081.1"/>
</dbReference>
<reference evidence="13 14" key="1">
    <citation type="submission" date="2019-06" db="EMBL/GenBank/DDBJ databases">
        <title>Biocontrol Bacillus strains from Vietnam.</title>
        <authorList>
            <person name="Borriss R."/>
            <person name="Lasch P."/>
            <person name="Thanh Tam L.T."/>
            <person name="Luong P.T."/>
            <person name="Phuong Thao L.T."/>
            <person name="Kim Chung L.T."/>
        </authorList>
    </citation>
    <scope>NUCLEOTIDE SEQUENCE [LARGE SCALE GENOMIC DNA]</scope>
    <source>
        <strain evidence="13 14">SN1</strain>
    </source>
</reference>
<dbReference type="EC" id="6.3.4.5" evidence="3 10"/>
<dbReference type="GO" id="GO:0004055">
    <property type="term" value="F:argininosuccinate synthase activity"/>
    <property type="evidence" value="ECO:0007669"/>
    <property type="project" value="UniProtKB-UniRule"/>
</dbReference>
<dbReference type="GO" id="GO:0006526">
    <property type="term" value="P:L-arginine biosynthetic process"/>
    <property type="evidence" value="ECO:0007669"/>
    <property type="project" value="UniProtKB-UniRule"/>
</dbReference>
<dbReference type="SUPFAM" id="SSF69864">
    <property type="entry name" value="Argininosuccinate synthetase, C-terminal domain"/>
    <property type="match status" value="1"/>
</dbReference>
<name>A0A5C5AC04_9BACI</name>
<feature type="binding site" evidence="10">
    <location>
        <position position="122"/>
    </location>
    <ligand>
        <name>L-aspartate</name>
        <dbReference type="ChEBI" id="CHEBI:29991"/>
    </ligand>
</feature>
<feature type="binding site" evidence="10">
    <location>
        <position position="271"/>
    </location>
    <ligand>
        <name>L-citrulline</name>
        <dbReference type="ChEBI" id="CHEBI:57743"/>
    </ligand>
</feature>
<dbReference type="HAMAP" id="MF_00005">
    <property type="entry name" value="Arg_succ_synth_type1"/>
    <property type="match status" value="1"/>
</dbReference>
<keyword evidence="9 10" id="KW-0067">ATP-binding</keyword>
<keyword evidence="7 10" id="KW-0028">Amino-acid biosynthesis</keyword>
<organism evidence="13 14">
    <name type="scientific">Bacillus tropicus</name>
    <dbReference type="NCBI Taxonomy" id="2026188"/>
    <lineage>
        <taxon>Bacteria</taxon>
        <taxon>Bacillati</taxon>
        <taxon>Bacillota</taxon>
        <taxon>Bacilli</taxon>
        <taxon>Bacillales</taxon>
        <taxon>Bacillaceae</taxon>
        <taxon>Bacillus</taxon>
        <taxon>Bacillus cereus group</taxon>
    </lineage>
</organism>
<comment type="subcellular location">
    <subcellularLocation>
        <location evidence="10">Cytoplasm</location>
    </subcellularLocation>
</comment>
<dbReference type="Gene3D" id="1.20.5.470">
    <property type="entry name" value="Single helix bin"/>
    <property type="match status" value="1"/>
</dbReference>
<dbReference type="PANTHER" id="PTHR11587">
    <property type="entry name" value="ARGININOSUCCINATE SYNTHASE"/>
    <property type="match status" value="1"/>
</dbReference>
<dbReference type="SUPFAM" id="SSF52402">
    <property type="entry name" value="Adenine nucleotide alpha hydrolases-like"/>
    <property type="match status" value="1"/>
</dbReference>
<evidence type="ECO:0000313" key="14">
    <source>
        <dbReference type="Proteomes" id="UP000312495"/>
    </source>
</evidence>